<dbReference type="InterPro" id="IPR006261">
    <property type="entry name" value="dGTPase"/>
</dbReference>
<dbReference type="InterPro" id="IPR051094">
    <property type="entry name" value="Diverse_Catalytic_Enzymes"/>
</dbReference>
<dbReference type="HAMAP" id="MF_01212">
    <property type="entry name" value="dGTPase_type2"/>
    <property type="match status" value="1"/>
</dbReference>
<evidence type="ECO:0000256" key="2">
    <source>
        <dbReference type="HAMAP-Rule" id="MF_01212"/>
    </source>
</evidence>
<dbReference type="EMBL" id="JAAYEE010000037">
    <property type="protein sequence ID" value="NLW34298.1"/>
    <property type="molecule type" value="Genomic_DNA"/>
</dbReference>
<dbReference type="InterPro" id="IPR003607">
    <property type="entry name" value="HD/PDEase_dom"/>
</dbReference>
<dbReference type="GO" id="GO:0016793">
    <property type="term" value="F:triphosphoric monoester hydrolase activity"/>
    <property type="evidence" value="ECO:0007669"/>
    <property type="project" value="InterPro"/>
</dbReference>
<dbReference type="PANTHER" id="PTHR35795:SF1">
    <property type="entry name" value="BIS(5'-NUCLEOSYL)-TETRAPHOSPHATASE, SYMMETRICAL"/>
    <property type="match status" value="1"/>
</dbReference>
<dbReference type="SUPFAM" id="SSF109604">
    <property type="entry name" value="HD-domain/PDEase-like"/>
    <property type="match status" value="1"/>
</dbReference>
<dbReference type="Gene3D" id="1.10.3210.10">
    <property type="entry name" value="Hypothetical protein af1432"/>
    <property type="match status" value="1"/>
</dbReference>
<dbReference type="AlphaFoldDB" id="A0A971M206"/>
<dbReference type="NCBIfam" id="TIGR01353">
    <property type="entry name" value="dGTP_triPase"/>
    <property type="match status" value="1"/>
</dbReference>
<dbReference type="InterPro" id="IPR023023">
    <property type="entry name" value="dNTPase_2"/>
</dbReference>
<dbReference type="SMART" id="SM00471">
    <property type="entry name" value="HDc"/>
    <property type="match status" value="1"/>
</dbReference>
<evidence type="ECO:0000259" key="3">
    <source>
        <dbReference type="PROSITE" id="PS51831"/>
    </source>
</evidence>
<dbReference type="InterPro" id="IPR006674">
    <property type="entry name" value="HD_domain"/>
</dbReference>
<accession>A0A971M206</accession>
<dbReference type="Proteomes" id="UP000777265">
    <property type="component" value="Unassembled WGS sequence"/>
</dbReference>
<reference evidence="4" key="2">
    <citation type="submission" date="2020-01" db="EMBL/GenBank/DDBJ databases">
        <authorList>
            <person name="Campanaro S."/>
        </authorList>
    </citation>
    <scope>NUCLEOTIDE SEQUENCE</scope>
    <source>
        <strain evidence="4">AS06rmzACSIP_7</strain>
    </source>
</reference>
<dbReference type="PANTHER" id="PTHR35795">
    <property type="entry name" value="SLR1885 PROTEIN"/>
    <property type="match status" value="1"/>
</dbReference>
<keyword evidence="1 2" id="KW-0378">Hydrolase</keyword>
<comment type="similarity">
    <text evidence="2">Belongs to the dGTPase family. Type 2 subfamily.</text>
</comment>
<reference evidence="4" key="1">
    <citation type="journal article" date="2020" name="Biotechnol. Biofuels">
        <title>New insights from the biogas microbiome by comprehensive genome-resolved metagenomics of nearly 1600 species originating from multiple anaerobic digesters.</title>
        <authorList>
            <person name="Campanaro S."/>
            <person name="Treu L."/>
            <person name="Rodriguez-R L.M."/>
            <person name="Kovalovszki A."/>
            <person name="Ziels R.M."/>
            <person name="Maus I."/>
            <person name="Zhu X."/>
            <person name="Kougias P.G."/>
            <person name="Basile A."/>
            <person name="Luo G."/>
            <person name="Schluter A."/>
            <person name="Konstantinidis K.T."/>
            <person name="Angelidaki I."/>
        </authorList>
    </citation>
    <scope>NUCLEOTIDE SEQUENCE</scope>
    <source>
        <strain evidence="4">AS06rmzACSIP_7</strain>
    </source>
</reference>
<name>A0A971M206_9BACT</name>
<dbReference type="PROSITE" id="PS51831">
    <property type="entry name" value="HD"/>
    <property type="match status" value="1"/>
</dbReference>
<proteinExistence type="inferred from homology"/>
<evidence type="ECO:0000313" key="4">
    <source>
        <dbReference type="EMBL" id="NLW34298.1"/>
    </source>
</evidence>
<dbReference type="CDD" id="cd00077">
    <property type="entry name" value="HDc"/>
    <property type="match status" value="1"/>
</dbReference>
<evidence type="ECO:0000256" key="1">
    <source>
        <dbReference type="ARBA" id="ARBA00022801"/>
    </source>
</evidence>
<sequence>MNIRKRLEEREEHILSPFAQRSSKTRGRLKEEPECDIRPAFQHDRDRITHSKSFRRLKHKTQVFLAPTGDHYRTRLTHTLEVAQIGRTIARALSLNEDLVEAIALGHDLGHTPFGHAGEEVLNRIHRGGFRHNEQSLRVVDVLEKDGQGLNLTVEVRDGILRHSKGRGAVVIREDGVDKPLTREAEVVRVADVIAYVNHDIDDATRGNVIAEHDLPRESREYLGSTNSNRIDTMVRGVISESLKSDDMAPAFGEELEHHIFAFRDFLYERVYDSMTVHHDFLKCSRIIEDLYHYFLLNEDAFLQETKREDFYDEPSMCVCDFIAGMSDRYAFSLFEKIFLPLPWKTQM</sequence>
<dbReference type="NCBIfam" id="NF002327">
    <property type="entry name" value="PRK01286.1-2"/>
    <property type="match status" value="1"/>
</dbReference>
<comment type="caution">
    <text evidence="4">The sequence shown here is derived from an EMBL/GenBank/DDBJ whole genome shotgun (WGS) entry which is preliminary data.</text>
</comment>
<dbReference type="Pfam" id="PF01966">
    <property type="entry name" value="HD"/>
    <property type="match status" value="1"/>
</dbReference>
<protein>
    <recommendedName>
        <fullName evidence="2">Deoxyguanosinetriphosphate triphosphohydrolase-like protein</fullName>
    </recommendedName>
</protein>
<dbReference type="Pfam" id="PF13286">
    <property type="entry name" value="HD_assoc"/>
    <property type="match status" value="1"/>
</dbReference>
<gene>
    <name evidence="4" type="ORF">GXY80_02285</name>
</gene>
<dbReference type="InterPro" id="IPR026875">
    <property type="entry name" value="PHydrolase_assoc_dom"/>
</dbReference>
<feature type="domain" description="HD" evidence="3">
    <location>
        <begin position="75"/>
        <end position="197"/>
    </location>
</feature>
<organism evidence="4 5">
    <name type="scientific">Syntrophorhabdus aromaticivorans</name>
    <dbReference type="NCBI Taxonomy" id="328301"/>
    <lineage>
        <taxon>Bacteria</taxon>
        <taxon>Pseudomonadati</taxon>
        <taxon>Thermodesulfobacteriota</taxon>
        <taxon>Syntrophorhabdia</taxon>
        <taxon>Syntrophorhabdales</taxon>
        <taxon>Syntrophorhabdaceae</taxon>
        <taxon>Syntrophorhabdus</taxon>
    </lineage>
</organism>
<evidence type="ECO:0000313" key="5">
    <source>
        <dbReference type="Proteomes" id="UP000777265"/>
    </source>
</evidence>